<dbReference type="AlphaFoldDB" id="A0A2S9X4Q4"/>
<evidence type="ECO:0000313" key="3">
    <source>
        <dbReference type="Proteomes" id="UP000239469"/>
    </source>
</evidence>
<dbReference type="RefSeq" id="WP_106076746.1">
    <property type="nucleotide sequence ID" value="NZ_JAFCYX010000012.1"/>
</dbReference>
<evidence type="ECO:0000313" key="1">
    <source>
        <dbReference type="EMBL" id="MEJ8673594.1"/>
    </source>
</evidence>
<accession>A0A2S9X4Q4</accession>
<proteinExistence type="predicted"/>
<reference evidence="2 3" key="1">
    <citation type="submission" date="2017-01" db="EMBL/GenBank/DDBJ databases">
        <title>New insights into the genetic diversity of Chromobacterium isolated from tropical freshwater lake.</title>
        <authorList>
            <person name="Santos A.B."/>
            <person name="Nascimento A.M."/>
            <person name="Da Silva P.C."/>
        </authorList>
    </citation>
    <scope>NUCLEOTIDE SEQUENCE [LARGE SCALE GENOMIC DNA]</scope>
    <source>
        <strain evidence="2 3">56AF</strain>
    </source>
</reference>
<evidence type="ECO:0000313" key="2">
    <source>
        <dbReference type="EMBL" id="PRP70667.1"/>
    </source>
</evidence>
<dbReference type="EMBL" id="MTBD01000025">
    <property type="protein sequence ID" value="PRP70667.1"/>
    <property type="molecule type" value="Genomic_DNA"/>
</dbReference>
<reference evidence="1 4" key="2">
    <citation type="submission" date="2023-12" db="EMBL/GenBank/DDBJ databases">
        <title>Evaluation and characterization of a potential secondary metabolite violacein from indigenous Chromobacterium amazonense SAM215.</title>
        <authorList>
            <person name="Tarafdar M.R."/>
            <person name="Abedin S.M."/>
            <person name="Atiqua A."/>
            <person name="Saha A."/>
            <person name="Khan S.N."/>
        </authorList>
    </citation>
    <scope>NUCLEOTIDE SEQUENCE [LARGE SCALE GENOMIC DNA]</scope>
    <source>
        <strain evidence="1 4">SAM215</strain>
    </source>
</reference>
<name>A0A2S9X4Q4_9NEIS</name>
<dbReference type="OrthoDB" id="9989296at2"/>
<dbReference type="Proteomes" id="UP001224516">
    <property type="component" value="Unassembled WGS sequence"/>
</dbReference>
<evidence type="ECO:0000313" key="4">
    <source>
        <dbReference type="Proteomes" id="UP001224516"/>
    </source>
</evidence>
<sequence length="79" mass="8666">MQSHALGISPDLTGLLPNQDSLGREMFATRYFKVERKMFTARLTVITIRRAQKNDKVVSAAGFCIAQGAVQAASAQLRL</sequence>
<organism evidence="2 3">
    <name type="scientific">Chromobacterium amazonense</name>
    <dbReference type="NCBI Taxonomy" id="1382803"/>
    <lineage>
        <taxon>Bacteria</taxon>
        <taxon>Pseudomonadati</taxon>
        <taxon>Pseudomonadota</taxon>
        <taxon>Betaproteobacteria</taxon>
        <taxon>Neisseriales</taxon>
        <taxon>Chromobacteriaceae</taxon>
        <taxon>Chromobacterium</taxon>
    </lineage>
</organism>
<keyword evidence="4" id="KW-1185">Reference proteome</keyword>
<gene>
    <name evidence="2" type="ORF">BUE93_10300</name>
    <name evidence="1" type="ORF">QCL97_002560</name>
</gene>
<dbReference type="Proteomes" id="UP000239469">
    <property type="component" value="Unassembled WGS sequence"/>
</dbReference>
<dbReference type="EMBL" id="JAVFJF020000003">
    <property type="protein sequence ID" value="MEJ8673594.1"/>
    <property type="molecule type" value="Genomic_DNA"/>
</dbReference>
<protein>
    <submittedName>
        <fullName evidence="2">Uncharacterized protein</fullName>
    </submittedName>
</protein>
<comment type="caution">
    <text evidence="2">The sequence shown here is derived from an EMBL/GenBank/DDBJ whole genome shotgun (WGS) entry which is preliminary data.</text>
</comment>